<gene>
    <name evidence="1" type="ORF">OXPF_40660</name>
</gene>
<dbReference type="AlphaFoldDB" id="A0A0P8WVL2"/>
<dbReference type="Proteomes" id="UP000050326">
    <property type="component" value="Unassembled WGS sequence"/>
</dbReference>
<keyword evidence="2" id="KW-1185">Reference proteome</keyword>
<sequence>MPKKTARNSEILKSSKIKTSPKLYPLLVELVNDDKEELAEAVLKTDYLLEYASSCIRQRDYNEAKTALNKAKDRIDSLKENDVDVDYLLYLFEGISKKVKIK</sequence>
<evidence type="ECO:0000313" key="2">
    <source>
        <dbReference type="Proteomes" id="UP000050326"/>
    </source>
</evidence>
<dbReference type="EMBL" id="LKET01000068">
    <property type="protein sequence ID" value="KPU42281.1"/>
    <property type="molecule type" value="Genomic_DNA"/>
</dbReference>
<dbReference type="RefSeq" id="WP_054877010.1">
    <property type="nucleotide sequence ID" value="NZ_LKET01000068.1"/>
</dbReference>
<comment type="caution">
    <text evidence="1">The sequence shown here is derived from an EMBL/GenBank/DDBJ whole genome shotgun (WGS) entry which is preliminary data.</text>
</comment>
<dbReference type="OrthoDB" id="1935347at2"/>
<proteinExistence type="predicted"/>
<dbReference type="STRING" id="36849.OXPF_40660"/>
<accession>A0A0P8WVL2</accession>
<evidence type="ECO:0000313" key="1">
    <source>
        <dbReference type="EMBL" id="KPU42281.1"/>
    </source>
</evidence>
<reference evidence="1 2" key="1">
    <citation type="submission" date="2015-09" db="EMBL/GenBank/DDBJ databases">
        <title>Genome sequence of Oxobacter pfennigii DSM 3222.</title>
        <authorList>
            <person name="Poehlein A."/>
            <person name="Bengelsdorf F.R."/>
            <person name="Schiel-Bengelsdorf B."/>
            <person name="Duerre P."/>
            <person name="Daniel R."/>
        </authorList>
    </citation>
    <scope>NUCLEOTIDE SEQUENCE [LARGE SCALE GENOMIC DNA]</scope>
    <source>
        <strain evidence="1 2">DSM 3222</strain>
    </source>
</reference>
<name>A0A0P8WVL2_9CLOT</name>
<protein>
    <submittedName>
        <fullName evidence="1">Uncharacterized protein</fullName>
    </submittedName>
</protein>
<organism evidence="1 2">
    <name type="scientific">Oxobacter pfennigii</name>
    <dbReference type="NCBI Taxonomy" id="36849"/>
    <lineage>
        <taxon>Bacteria</taxon>
        <taxon>Bacillati</taxon>
        <taxon>Bacillota</taxon>
        <taxon>Clostridia</taxon>
        <taxon>Eubacteriales</taxon>
        <taxon>Clostridiaceae</taxon>
        <taxon>Oxobacter</taxon>
    </lineage>
</organism>